<dbReference type="GO" id="GO:0005737">
    <property type="term" value="C:cytoplasm"/>
    <property type="evidence" value="ECO:0007669"/>
    <property type="project" value="UniProtKB-SubCell"/>
</dbReference>
<dbReference type="Proteomes" id="UP000324832">
    <property type="component" value="Unassembled WGS sequence"/>
</dbReference>
<evidence type="ECO:0000256" key="8">
    <source>
        <dbReference type="ARBA" id="ARBA00053555"/>
    </source>
</evidence>
<evidence type="ECO:0000256" key="3">
    <source>
        <dbReference type="ARBA" id="ARBA00008429"/>
    </source>
</evidence>
<reference evidence="10 11" key="1">
    <citation type="submission" date="2017-07" db="EMBL/GenBank/DDBJ databases">
        <authorList>
            <person name="Talla V."/>
            <person name="Backstrom N."/>
        </authorList>
    </citation>
    <scope>NUCLEOTIDE SEQUENCE [LARGE SCALE GENOMIC DNA]</scope>
</reference>
<comment type="function">
    <text evidence="8">Functions in trans to edit the amino acid moiety from incorrectly charged tRNA(Ala).</text>
</comment>
<keyword evidence="7" id="KW-0648">Protein biosynthesis</keyword>
<dbReference type="GO" id="GO:0046872">
    <property type="term" value="F:metal ion binding"/>
    <property type="evidence" value="ECO:0007669"/>
    <property type="project" value="UniProtKB-KW"/>
</dbReference>
<dbReference type="PANTHER" id="PTHR43462:SF1">
    <property type="entry name" value="ALANYL-TRNA EDITING PROTEIN AARSD1"/>
    <property type="match status" value="1"/>
</dbReference>
<comment type="subcellular location">
    <subcellularLocation>
        <location evidence="2">Cytoplasm</location>
    </subcellularLocation>
</comment>
<dbReference type="InterPro" id="IPR051335">
    <property type="entry name" value="Alanyl-tRNA_Editing_Enzymes"/>
</dbReference>
<dbReference type="EMBL" id="FZQP02004034">
    <property type="protein sequence ID" value="VVC99283.1"/>
    <property type="molecule type" value="Genomic_DNA"/>
</dbReference>
<dbReference type="Gene3D" id="2.40.30.130">
    <property type="match status" value="1"/>
</dbReference>
<dbReference type="GO" id="GO:0005524">
    <property type="term" value="F:ATP binding"/>
    <property type="evidence" value="ECO:0007669"/>
    <property type="project" value="InterPro"/>
</dbReference>
<dbReference type="SUPFAM" id="SSF50447">
    <property type="entry name" value="Translation proteins"/>
    <property type="match status" value="1"/>
</dbReference>
<keyword evidence="4" id="KW-0963">Cytoplasm</keyword>
<evidence type="ECO:0000313" key="10">
    <source>
        <dbReference type="EMBL" id="VVC99283.1"/>
    </source>
</evidence>
<dbReference type="FunFam" id="3.30.980.10:FF:000007">
    <property type="entry name" value="alanyl-tRNA editing protein Aarsd1"/>
    <property type="match status" value="1"/>
</dbReference>
<keyword evidence="11" id="KW-1185">Reference proteome</keyword>
<dbReference type="Gene3D" id="3.30.980.10">
    <property type="entry name" value="Threonyl-trna Synthetase, Chain A, domain 2"/>
    <property type="match status" value="1"/>
</dbReference>
<dbReference type="Pfam" id="PF07973">
    <property type="entry name" value="tRNA_SAD"/>
    <property type="match status" value="1"/>
</dbReference>
<dbReference type="InterPro" id="IPR018163">
    <property type="entry name" value="Thr/Ala-tRNA-synth_IIc_edit"/>
</dbReference>
<organism evidence="10 11">
    <name type="scientific">Leptidea sinapis</name>
    <dbReference type="NCBI Taxonomy" id="189913"/>
    <lineage>
        <taxon>Eukaryota</taxon>
        <taxon>Metazoa</taxon>
        <taxon>Ecdysozoa</taxon>
        <taxon>Arthropoda</taxon>
        <taxon>Hexapoda</taxon>
        <taxon>Insecta</taxon>
        <taxon>Pterygota</taxon>
        <taxon>Neoptera</taxon>
        <taxon>Endopterygota</taxon>
        <taxon>Lepidoptera</taxon>
        <taxon>Glossata</taxon>
        <taxon>Ditrysia</taxon>
        <taxon>Papilionoidea</taxon>
        <taxon>Pieridae</taxon>
        <taxon>Dismorphiinae</taxon>
        <taxon>Leptidea</taxon>
    </lineage>
</organism>
<dbReference type="FunFam" id="2.40.30.130:FF:000003">
    <property type="entry name" value="alanyl-tRNA editing protein Aarsd1"/>
    <property type="match status" value="1"/>
</dbReference>
<evidence type="ECO:0000256" key="1">
    <source>
        <dbReference type="ARBA" id="ARBA00001947"/>
    </source>
</evidence>
<comment type="similarity">
    <text evidence="3">Belongs to the class-II aminoacyl-tRNA synthetase family. Alax-L subfamily.</text>
</comment>
<dbReference type="AlphaFoldDB" id="A0A5E4QMR7"/>
<evidence type="ECO:0000313" key="11">
    <source>
        <dbReference type="Proteomes" id="UP000324832"/>
    </source>
</evidence>
<dbReference type="InterPro" id="IPR012947">
    <property type="entry name" value="tRNA_SAD"/>
</dbReference>
<keyword evidence="6" id="KW-0862">Zinc</keyword>
<dbReference type="PANTHER" id="PTHR43462">
    <property type="entry name" value="ALANYL-TRNA EDITING PROTEIN"/>
    <property type="match status" value="1"/>
</dbReference>
<name>A0A5E4QMR7_9NEOP</name>
<dbReference type="SUPFAM" id="SSF55186">
    <property type="entry name" value="ThrRS/AlaRS common domain"/>
    <property type="match status" value="1"/>
</dbReference>
<protein>
    <recommendedName>
        <fullName evidence="9">Threonyl/alanyl tRNA synthetase SAD domain-containing protein</fullName>
    </recommendedName>
</protein>
<sequence>MVFKCQEDSYIKEFCSTVINCEPTNESIIEYGKASKFEGYQIILENTILFPAGGGQPHDIGWLNNTEVVQVIRKGEDAVHFTREPLEVGTNVTQRINWERRFDHMQQHSGQHLLSAILENEQNLVTTSWWLGAYESYIELDSTNVSPMVLENTEKRCNELIREAIPVCVKFCKADDPSLDVAHTRGLPKDCTEIIRTICIKGVDENLCCGTHVSNLSQLQSIKLLGMEAGKKGKTNVRFLVGNRVLGVFQSMLDREKALTGLLKNEPSKHEELVQKLQKNLKITNKNLQNVLSELAQFEVDKIKSTNPTPMYVFINKKEATPEFNRIICKGLEKEGTFVFSCSEETDRPKEGQIIVQGLQIY</sequence>
<dbReference type="SMART" id="SM00863">
    <property type="entry name" value="tRNA_SAD"/>
    <property type="match status" value="1"/>
</dbReference>
<evidence type="ECO:0000256" key="2">
    <source>
        <dbReference type="ARBA" id="ARBA00004496"/>
    </source>
</evidence>
<proteinExistence type="inferred from homology"/>
<evidence type="ECO:0000256" key="6">
    <source>
        <dbReference type="ARBA" id="ARBA00022833"/>
    </source>
</evidence>
<dbReference type="GO" id="GO:0004812">
    <property type="term" value="F:aminoacyl-tRNA ligase activity"/>
    <property type="evidence" value="ECO:0007669"/>
    <property type="project" value="InterPro"/>
</dbReference>
<feature type="domain" description="Threonyl/alanyl tRNA synthetase SAD" evidence="9">
    <location>
        <begin position="195"/>
        <end position="238"/>
    </location>
</feature>
<gene>
    <name evidence="10" type="ORF">LSINAPIS_LOCUS10185</name>
</gene>
<dbReference type="InterPro" id="IPR009000">
    <property type="entry name" value="Transl_B-barrel_sf"/>
</dbReference>
<evidence type="ECO:0000256" key="7">
    <source>
        <dbReference type="ARBA" id="ARBA00022917"/>
    </source>
</evidence>
<comment type="cofactor">
    <cofactor evidence="1">
        <name>Zn(2+)</name>
        <dbReference type="ChEBI" id="CHEBI:29105"/>
    </cofactor>
</comment>
<dbReference type="GO" id="GO:0006412">
    <property type="term" value="P:translation"/>
    <property type="evidence" value="ECO:0007669"/>
    <property type="project" value="UniProtKB-KW"/>
</dbReference>
<accession>A0A5E4QMR7</accession>
<evidence type="ECO:0000259" key="9">
    <source>
        <dbReference type="SMART" id="SM00863"/>
    </source>
</evidence>
<dbReference type="GO" id="GO:0043039">
    <property type="term" value="P:tRNA aminoacylation"/>
    <property type="evidence" value="ECO:0007669"/>
    <property type="project" value="InterPro"/>
</dbReference>
<evidence type="ECO:0000256" key="4">
    <source>
        <dbReference type="ARBA" id="ARBA00022490"/>
    </source>
</evidence>
<keyword evidence="5" id="KW-0479">Metal-binding</keyword>
<dbReference type="GO" id="GO:0002196">
    <property type="term" value="F:Ser-tRNA(Ala) deacylase activity"/>
    <property type="evidence" value="ECO:0007669"/>
    <property type="project" value="TreeGrafter"/>
</dbReference>
<evidence type="ECO:0000256" key="5">
    <source>
        <dbReference type="ARBA" id="ARBA00022723"/>
    </source>
</evidence>